<gene>
    <name evidence="1" type="ORF">GCM10011514_38860</name>
</gene>
<proteinExistence type="predicted"/>
<dbReference type="Proteomes" id="UP000609064">
    <property type="component" value="Unassembled WGS sequence"/>
</dbReference>
<evidence type="ECO:0008006" key="3">
    <source>
        <dbReference type="Google" id="ProtNLM"/>
    </source>
</evidence>
<accession>A0A916Z264</accession>
<dbReference type="EMBL" id="BMKK01000009">
    <property type="protein sequence ID" value="GGD71003.1"/>
    <property type="molecule type" value="Genomic_DNA"/>
</dbReference>
<dbReference type="Gene3D" id="3.40.50.2300">
    <property type="match status" value="2"/>
</dbReference>
<keyword evidence="2" id="KW-1185">Reference proteome</keyword>
<protein>
    <recommendedName>
        <fullName evidence="3">Amino acid ABC transporter substrate-binding protein</fullName>
    </recommendedName>
</protein>
<evidence type="ECO:0000313" key="1">
    <source>
        <dbReference type="EMBL" id="GGD71003.1"/>
    </source>
</evidence>
<dbReference type="InterPro" id="IPR011990">
    <property type="entry name" value="TPR-like_helical_dom_sf"/>
</dbReference>
<dbReference type="Gene3D" id="1.25.40.10">
    <property type="entry name" value="Tetratricopeptide repeat domain"/>
    <property type="match status" value="1"/>
</dbReference>
<dbReference type="InterPro" id="IPR028082">
    <property type="entry name" value="Peripla_BP_I"/>
</dbReference>
<organism evidence="1 2">
    <name type="scientific">Emticicia aquatilis</name>
    <dbReference type="NCBI Taxonomy" id="1537369"/>
    <lineage>
        <taxon>Bacteria</taxon>
        <taxon>Pseudomonadati</taxon>
        <taxon>Bacteroidota</taxon>
        <taxon>Cytophagia</taxon>
        <taxon>Cytophagales</taxon>
        <taxon>Leadbetterellaceae</taxon>
        <taxon>Emticicia</taxon>
    </lineage>
</organism>
<name>A0A916Z264_9BACT</name>
<evidence type="ECO:0000313" key="2">
    <source>
        <dbReference type="Proteomes" id="UP000609064"/>
    </source>
</evidence>
<dbReference type="AlphaFoldDB" id="A0A916Z264"/>
<dbReference type="SUPFAM" id="SSF53822">
    <property type="entry name" value="Periplasmic binding protein-like I"/>
    <property type="match status" value="1"/>
</dbReference>
<comment type="caution">
    <text evidence="1">The sequence shown here is derived from an EMBL/GenBank/DDBJ whole genome shotgun (WGS) entry which is preliminary data.</text>
</comment>
<dbReference type="CDD" id="cd06268">
    <property type="entry name" value="PBP1_ABC_transporter_LIVBP-like"/>
    <property type="match status" value="1"/>
</dbReference>
<reference evidence="1" key="2">
    <citation type="submission" date="2020-09" db="EMBL/GenBank/DDBJ databases">
        <authorList>
            <person name="Sun Q."/>
            <person name="Zhou Y."/>
        </authorList>
    </citation>
    <scope>NUCLEOTIDE SEQUENCE</scope>
    <source>
        <strain evidence="1">CGMCC 1.15958</strain>
    </source>
</reference>
<sequence>MLAQQATLSERDYALKYKKAVQLYADQMYFEAQNELTPLTNRKYNNSMVPYAHYYHALCSFKQNKFFETRIVLRQLFERFPDWNKIDEGYYLYANAALADNYIDEGMQYINRISGNVMKKDIENMLYYHFSKVTDRNQLKQLNQKFPNNVIIAQLLVDNIQKSKNVSKEDLEISDRLTNRFNLGENPTTTKKTPQRRENKGVVNIAVLLPFRLNDFEAAQSNRANQYIYDMYAGMKLAKNRLESEQINVNLLTFDIDRDASLISSLVEDSQFTQVDLLIGPLYPEANRIANNFAKSNDVVQVHPLSNNRQLIASDKNTFLAAPSFETQSAKALEYMKSQTIGKTVAIYYGNTRKDSTFAYAYRDEALKAGVEVIMIKKFTNAEDIDTRRRPSHIFISGSDVTFGSKVINALDKKKVTSPIIAASSAFDFESSSLNIFNRELSLIQLDYVNRDKDEVKNFRSLYFNEQNIAPSYYSYWGYDMLIFYARMLNAGKNQLRNSLNAIEYTQGYTLDGFDYTNGSNENQIVPIIKYQDGKFIEVMR</sequence>
<reference evidence="1" key="1">
    <citation type="journal article" date="2014" name="Int. J. Syst. Evol. Microbiol.">
        <title>Complete genome sequence of Corynebacterium casei LMG S-19264T (=DSM 44701T), isolated from a smear-ripened cheese.</title>
        <authorList>
            <consortium name="US DOE Joint Genome Institute (JGI-PGF)"/>
            <person name="Walter F."/>
            <person name="Albersmeier A."/>
            <person name="Kalinowski J."/>
            <person name="Ruckert C."/>
        </authorList>
    </citation>
    <scope>NUCLEOTIDE SEQUENCE</scope>
    <source>
        <strain evidence="1">CGMCC 1.15958</strain>
    </source>
</reference>